<reference evidence="1 2" key="1">
    <citation type="submission" date="2021-06" db="EMBL/GenBank/DDBJ databases">
        <title>Caerostris darwini draft genome.</title>
        <authorList>
            <person name="Kono N."/>
            <person name="Arakawa K."/>
        </authorList>
    </citation>
    <scope>NUCLEOTIDE SEQUENCE [LARGE SCALE GENOMIC DNA]</scope>
</reference>
<dbReference type="Proteomes" id="UP001054837">
    <property type="component" value="Unassembled WGS sequence"/>
</dbReference>
<comment type="caution">
    <text evidence="1">The sequence shown here is derived from an EMBL/GenBank/DDBJ whole genome shotgun (WGS) entry which is preliminary data.</text>
</comment>
<accession>A0AAV4RZ55</accession>
<proteinExistence type="predicted"/>
<gene>
    <name evidence="1" type="ORF">CDAR_497371</name>
</gene>
<evidence type="ECO:0000313" key="1">
    <source>
        <dbReference type="EMBL" id="GIY27563.1"/>
    </source>
</evidence>
<dbReference type="AlphaFoldDB" id="A0AAV4RZ55"/>
<dbReference type="EMBL" id="BPLQ01007064">
    <property type="protein sequence ID" value="GIY27563.1"/>
    <property type="molecule type" value="Genomic_DNA"/>
</dbReference>
<sequence>MVVRICSIFLLPSAFKQTLQRDLGCSWRSRTRITHTRHSTVSSMAIPIVLWKQVLLDSSGAGVCDQSSFCHCVNMRMKNLCKNGWNFHWARGGGGEEPLKPTLRRSFTMLAQCGFNLLMIPPK</sequence>
<evidence type="ECO:0000313" key="2">
    <source>
        <dbReference type="Proteomes" id="UP001054837"/>
    </source>
</evidence>
<keyword evidence="2" id="KW-1185">Reference proteome</keyword>
<organism evidence="1 2">
    <name type="scientific">Caerostris darwini</name>
    <dbReference type="NCBI Taxonomy" id="1538125"/>
    <lineage>
        <taxon>Eukaryota</taxon>
        <taxon>Metazoa</taxon>
        <taxon>Ecdysozoa</taxon>
        <taxon>Arthropoda</taxon>
        <taxon>Chelicerata</taxon>
        <taxon>Arachnida</taxon>
        <taxon>Araneae</taxon>
        <taxon>Araneomorphae</taxon>
        <taxon>Entelegynae</taxon>
        <taxon>Araneoidea</taxon>
        <taxon>Araneidae</taxon>
        <taxon>Caerostris</taxon>
    </lineage>
</organism>
<name>A0AAV4RZ55_9ARAC</name>
<protein>
    <submittedName>
        <fullName evidence="1">Uncharacterized protein</fullName>
    </submittedName>
</protein>